<reference evidence="3" key="1">
    <citation type="journal article" date="2010" name="Science">
        <title>Signatures of adaptation to obligate biotrophy in the Hyaloperonospora arabidopsidis genome.</title>
        <authorList>
            <person name="Baxter L."/>
            <person name="Tripathy S."/>
            <person name="Ishaque N."/>
            <person name="Boot N."/>
            <person name="Cabral A."/>
            <person name="Kemen E."/>
            <person name="Thines M."/>
            <person name="Ah-Fong A."/>
            <person name="Anderson R."/>
            <person name="Badejoko W."/>
            <person name="Bittner-Eddy P."/>
            <person name="Boore J.L."/>
            <person name="Chibucos M.C."/>
            <person name="Coates M."/>
            <person name="Dehal P."/>
            <person name="Delehaunty K."/>
            <person name="Dong S."/>
            <person name="Downton P."/>
            <person name="Dumas B."/>
            <person name="Fabro G."/>
            <person name="Fronick C."/>
            <person name="Fuerstenberg S.I."/>
            <person name="Fulton L."/>
            <person name="Gaulin E."/>
            <person name="Govers F."/>
            <person name="Hughes L."/>
            <person name="Humphray S."/>
            <person name="Jiang R.H."/>
            <person name="Judelson H."/>
            <person name="Kamoun S."/>
            <person name="Kyung K."/>
            <person name="Meijer H."/>
            <person name="Minx P."/>
            <person name="Morris P."/>
            <person name="Nelson J."/>
            <person name="Phuntumart V."/>
            <person name="Qutob D."/>
            <person name="Rehmany A."/>
            <person name="Rougon-Cardoso A."/>
            <person name="Ryden P."/>
            <person name="Torto-Alalibo T."/>
            <person name="Studholme D."/>
            <person name="Wang Y."/>
            <person name="Win J."/>
            <person name="Wood J."/>
            <person name="Clifton S.W."/>
            <person name="Rogers J."/>
            <person name="Van den Ackerveken G."/>
            <person name="Jones J.D."/>
            <person name="McDowell J.M."/>
            <person name="Beynon J."/>
            <person name="Tyler B.M."/>
        </authorList>
    </citation>
    <scope>NUCLEOTIDE SEQUENCE [LARGE SCALE GENOMIC DNA]</scope>
    <source>
        <strain evidence="3">Emoy2</strain>
    </source>
</reference>
<reference evidence="2" key="2">
    <citation type="submission" date="2015-06" db="UniProtKB">
        <authorList>
            <consortium name="EnsemblProtists"/>
        </authorList>
    </citation>
    <scope>IDENTIFICATION</scope>
    <source>
        <strain evidence="2">Emoy2</strain>
    </source>
</reference>
<proteinExistence type="predicted"/>
<sequence length="53" mass="6211">MVMVEIAVLFNLVTLIFMHLRYNLWQMIILYSMPGCVRTSVPINFLKIVPPLM</sequence>
<name>M4BWG7_HYAAE</name>
<dbReference type="VEuPathDB" id="FungiDB:HpaG810868"/>
<evidence type="ECO:0000256" key="1">
    <source>
        <dbReference type="SAM" id="Phobius"/>
    </source>
</evidence>
<dbReference type="AlphaFoldDB" id="M4BWG7"/>
<protein>
    <submittedName>
        <fullName evidence="2">Uncharacterized protein</fullName>
    </submittedName>
</protein>
<organism evidence="2 3">
    <name type="scientific">Hyaloperonospora arabidopsidis (strain Emoy2)</name>
    <name type="common">Downy mildew agent</name>
    <name type="synonym">Peronospora arabidopsidis</name>
    <dbReference type="NCBI Taxonomy" id="559515"/>
    <lineage>
        <taxon>Eukaryota</taxon>
        <taxon>Sar</taxon>
        <taxon>Stramenopiles</taxon>
        <taxon>Oomycota</taxon>
        <taxon>Peronosporomycetes</taxon>
        <taxon>Peronosporales</taxon>
        <taxon>Peronosporaceae</taxon>
        <taxon>Hyaloperonospora</taxon>
    </lineage>
</organism>
<keyword evidence="1" id="KW-0812">Transmembrane</keyword>
<keyword evidence="1" id="KW-0472">Membrane</keyword>
<evidence type="ECO:0000313" key="3">
    <source>
        <dbReference type="Proteomes" id="UP000011713"/>
    </source>
</evidence>
<keyword evidence="1" id="KW-1133">Transmembrane helix</keyword>
<accession>M4BWG7</accession>
<dbReference type="EnsemblProtists" id="HpaT810868">
    <property type="protein sequence ID" value="HpaP810868"/>
    <property type="gene ID" value="HpaG810868"/>
</dbReference>
<dbReference type="InParanoid" id="M4BWG7"/>
<dbReference type="Proteomes" id="UP000011713">
    <property type="component" value="Unassembled WGS sequence"/>
</dbReference>
<dbReference type="EMBL" id="JH597999">
    <property type="status" value="NOT_ANNOTATED_CDS"/>
    <property type="molecule type" value="Genomic_DNA"/>
</dbReference>
<keyword evidence="3" id="KW-1185">Reference proteome</keyword>
<evidence type="ECO:0000313" key="2">
    <source>
        <dbReference type="EnsemblProtists" id="HpaP810868"/>
    </source>
</evidence>
<dbReference type="HOGENOM" id="CLU_3072761_0_0_1"/>
<feature type="transmembrane region" description="Helical" evidence="1">
    <location>
        <begin position="6"/>
        <end position="24"/>
    </location>
</feature>